<dbReference type="EMBL" id="MGDD01000246">
    <property type="protein sequence ID" value="OGL43994.1"/>
    <property type="molecule type" value="Genomic_DNA"/>
</dbReference>
<dbReference type="InterPro" id="IPR029052">
    <property type="entry name" value="Metallo-depent_PP-like"/>
</dbReference>
<dbReference type="InterPro" id="IPR004843">
    <property type="entry name" value="Calcineurin-like_PHP"/>
</dbReference>
<dbReference type="PANTHER" id="PTHR30337:SF7">
    <property type="entry name" value="PHOSPHOESTERASE"/>
    <property type="match status" value="1"/>
</dbReference>
<name>A0A1F7RSJ4_9BACT</name>
<dbReference type="Pfam" id="PF00149">
    <property type="entry name" value="Metallophos"/>
    <property type="match status" value="1"/>
</dbReference>
<sequence>MTNIPKTRITFVQTGDFHLTNRHDERWETLELILALAEDSDAQGVLITGDLFHSADAASRLRIDIKSLFENFKTLTFFIIPGDHDQFGYQKNSSYGINCRILNDDPFTACEFHDLDLVGVPFRKQQKAIDSLNGVNFNRERPVILLLHGTLFDPQNSWIFCDAKYEDNFSIFWDDLKRSGTTYAALGHVHTRFVVMNQDNIVACYSGSPVPLDAHDDGPRSIALVEFHVDIGRIEVSRIDTGGYYYLHKEYYLTPFQENTEIENIMQELKNMADPHCKLDVKLRGIAAFEHSQILQIQENLQKTLAEHFASVFIRHELKSFGNLLDNPLVARFVEEVIEKNQKMSPEYRNITLMHGLKAFKKGLE</sequence>
<dbReference type="GO" id="GO:0016787">
    <property type="term" value="F:hydrolase activity"/>
    <property type="evidence" value="ECO:0007669"/>
    <property type="project" value="InterPro"/>
</dbReference>
<dbReference type="AlphaFoldDB" id="A0A1F7RSJ4"/>
<gene>
    <name evidence="2" type="ORF">A2161_21035</name>
</gene>
<organism evidence="2 3">
    <name type="scientific">Candidatus Schekmanbacteria bacterium RBG_13_48_7</name>
    <dbReference type="NCBI Taxonomy" id="1817878"/>
    <lineage>
        <taxon>Bacteria</taxon>
        <taxon>Candidatus Schekmaniibacteriota</taxon>
    </lineage>
</organism>
<dbReference type="SUPFAM" id="SSF56300">
    <property type="entry name" value="Metallo-dependent phosphatases"/>
    <property type="match status" value="1"/>
</dbReference>
<evidence type="ECO:0000313" key="2">
    <source>
        <dbReference type="EMBL" id="OGL43994.1"/>
    </source>
</evidence>
<feature type="domain" description="Calcineurin-like phosphoesterase" evidence="1">
    <location>
        <begin position="10"/>
        <end position="191"/>
    </location>
</feature>
<proteinExistence type="predicted"/>
<dbReference type="PANTHER" id="PTHR30337">
    <property type="entry name" value="COMPONENT OF ATP-DEPENDENT DSDNA EXONUCLEASE"/>
    <property type="match status" value="1"/>
</dbReference>
<dbReference type="InterPro" id="IPR050535">
    <property type="entry name" value="DNA_Repair-Maintenance_Comp"/>
</dbReference>
<dbReference type="Gene3D" id="3.60.21.10">
    <property type="match status" value="1"/>
</dbReference>
<evidence type="ECO:0000313" key="3">
    <source>
        <dbReference type="Proteomes" id="UP000179266"/>
    </source>
</evidence>
<comment type="caution">
    <text evidence="2">The sequence shown here is derived from an EMBL/GenBank/DDBJ whole genome shotgun (WGS) entry which is preliminary data.</text>
</comment>
<accession>A0A1F7RSJ4</accession>
<reference evidence="2 3" key="1">
    <citation type="journal article" date="2016" name="Nat. Commun.">
        <title>Thousands of microbial genomes shed light on interconnected biogeochemical processes in an aquifer system.</title>
        <authorList>
            <person name="Anantharaman K."/>
            <person name="Brown C.T."/>
            <person name="Hug L.A."/>
            <person name="Sharon I."/>
            <person name="Castelle C.J."/>
            <person name="Probst A.J."/>
            <person name="Thomas B.C."/>
            <person name="Singh A."/>
            <person name="Wilkins M.J."/>
            <person name="Karaoz U."/>
            <person name="Brodie E.L."/>
            <person name="Williams K.H."/>
            <person name="Hubbard S.S."/>
            <person name="Banfield J.F."/>
        </authorList>
    </citation>
    <scope>NUCLEOTIDE SEQUENCE [LARGE SCALE GENOMIC DNA]</scope>
</reference>
<evidence type="ECO:0000259" key="1">
    <source>
        <dbReference type="Pfam" id="PF00149"/>
    </source>
</evidence>
<dbReference type="Proteomes" id="UP000179266">
    <property type="component" value="Unassembled WGS sequence"/>
</dbReference>
<protein>
    <recommendedName>
        <fullName evidence="1">Calcineurin-like phosphoesterase domain-containing protein</fullName>
    </recommendedName>
</protein>